<reference evidence="1 2" key="1">
    <citation type="journal article" date="2017" name="PLoS Biol.">
        <title>The sea cucumber genome provides insights into morphological evolution and visceral regeneration.</title>
        <authorList>
            <person name="Zhang X."/>
            <person name="Sun L."/>
            <person name="Yuan J."/>
            <person name="Sun Y."/>
            <person name="Gao Y."/>
            <person name="Zhang L."/>
            <person name="Li S."/>
            <person name="Dai H."/>
            <person name="Hamel J.F."/>
            <person name="Liu C."/>
            <person name="Yu Y."/>
            <person name="Liu S."/>
            <person name="Lin W."/>
            <person name="Guo K."/>
            <person name="Jin S."/>
            <person name="Xu P."/>
            <person name="Storey K.B."/>
            <person name="Huan P."/>
            <person name="Zhang T."/>
            <person name="Zhou Y."/>
            <person name="Zhang J."/>
            <person name="Lin C."/>
            <person name="Li X."/>
            <person name="Xing L."/>
            <person name="Huo D."/>
            <person name="Sun M."/>
            <person name="Wang L."/>
            <person name="Mercier A."/>
            <person name="Li F."/>
            <person name="Yang H."/>
            <person name="Xiang J."/>
        </authorList>
    </citation>
    <scope>NUCLEOTIDE SEQUENCE [LARGE SCALE GENOMIC DNA]</scope>
    <source>
        <strain evidence="1">Shaxun</strain>
        <tissue evidence="1">Muscle</tissue>
    </source>
</reference>
<evidence type="ECO:0000313" key="1">
    <source>
        <dbReference type="EMBL" id="PIK40189.1"/>
    </source>
</evidence>
<dbReference type="InterPro" id="IPR008042">
    <property type="entry name" value="Retrotrans_Pao"/>
</dbReference>
<comment type="caution">
    <text evidence="1">The sequence shown here is derived from an EMBL/GenBank/DDBJ whole genome shotgun (WGS) entry which is preliminary data.</text>
</comment>
<evidence type="ECO:0000313" key="2">
    <source>
        <dbReference type="Proteomes" id="UP000230750"/>
    </source>
</evidence>
<dbReference type="Pfam" id="PF05380">
    <property type="entry name" value="Peptidase_A17"/>
    <property type="match status" value="1"/>
</dbReference>
<name>A0A2G8JWU7_STIJA</name>
<dbReference type="STRING" id="307972.A0A2G8JWU7"/>
<proteinExistence type="predicted"/>
<dbReference type="Proteomes" id="UP000230750">
    <property type="component" value="Unassembled WGS sequence"/>
</dbReference>
<accession>A0A2G8JWU7</accession>
<dbReference type="PANTHER" id="PTHR47331">
    <property type="entry name" value="PHD-TYPE DOMAIN-CONTAINING PROTEIN"/>
    <property type="match status" value="1"/>
</dbReference>
<dbReference type="AlphaFoldDB" id="A0A2G8JWU7"/>
<dbReference type="EMBL" id="MRZV01001153">
    <property type="protein sequence ID" value="PIK40189.1"/>
    <property type="molecule type" value="Genomic_DNA"/>
</dbReference>
<dbReference type="OrthoDB" id="10051210at2759"/>
<keyword evidence="2" id="KW-1185">Reference proteome</keyword>
<gene>
    <name evidence="1" type="ORF">BSL78_22966</name>
</gene>
<sequence>MKESKRAPSVPNSLDEFPTDRTLGVCSDAENGHITAQVPLSTKLMTKRGLLSVTSSINDPLGFATPFVLVSRSLLPDVCMRGASWDEPLSDEETKSWQDMLIHTLELSEIRVSRCLELDKALEIQLRSFCDASGKGYAAVSYVWWRVVRTKENPADERSRRLVTGKWLIGPDILSKDETYRPESRFEDVSTTEDPEINR</sequence>
<organism evidence="1 2">
    <name type="scientific">Stichopus japonicus</name>
    <name type="common">Sea cucumber</name>
    <dbReference type="NCBI Taxonomy" id="307972"/>
    <lineage>
        <taxon>Eukaryota</taxon>
        <taxon>Metazoa</taxon>
        <taxon>Echinodermata</taxon>
        <taxon>Eleutherozoa</taxon>
        <taxon>Echinozoa</taxon>
        <taxon>Holothuroidea</taxon>
        <taxon>Aspidochirotacea</taxon>
        <taxon>Aspidochirotida</taxon>
        <taxon>Stichopodidae</taxon>
        <taxon>Apostichopus</taxon>
    </lineage>
</organism>
<protein>
    <submittedName>
        <fullName evidence="1">Uncharacterized protein</fullName>
    </submittedName>
</protein>